<dbReference type="KEGG" id="trg:TRUGW13939_10125"/>
<dbReference type="NCBIfam" id="TIGR00976">
    <property type="entry name" value="CocE_NonD"/>
    <property type="match status" value="1"/>
</dbReference>
<protein>
    <recommendedName>
        <fullName evidence="3">Xaa-Pro dipeptidyl-peptidase C-terminal domain-containing protein</fullName>
    </recommendedName>
</protein>
<dbReference type="RefSeq" id="XP_035349131.1">
    <property type="nucleotide sequence ID" value="XM_035493238.1"/>
</dbReference>
<feature type="region of interest" description="Disordered" evidence="2">
    <location>
        <begin position="498"/>
        <end position="519"/>
    </location>
</feature>
<dbReference type="PANTHER" id="PTHR43056">
    <property type="entry name" value="PEPTIDASE S9 PROLYL OLIGOPEPTIDASE"/>
    <property type="match status" value="1"/>
</dbReference>
<dbReference type="InterPro" id="IPR029058">
    <property type="entry name" value="AB_hydrolase_fold"/>
</dbReference>
<dbReference type="Gene3D" id="2.60.120.260">
    <property type="entry name" value="Galactose-binding domain-like"/>
    <property type="match status" value="1"/>
</dbReference>
<dbReference type="Pfam" id="PF02129">
    <property type="entry name" value="Peptidase_S15"/>
    <property type="match status" value="1"/>
</dbReference>
<dbReference type="InterPro" id="IPR050585">
    <property type="entry name" value="Xaa-Pro_dipeptidyl-ppase/CocE"/>
</dbReference>
<dbReference type="Pfam" id="PF08530">
    <property type="entry name" value="PepX_C"/>
    <property type="match status" value="1"/>
</dbReference>
<reference evidence="5" key="1">
    <citation type="submission" date="2020-06" db="EMBL/GenBank/DDBJ databases">
        <title>A chromosome-scale genome assembly of Talaromyces rugulosus W13939.</title>
        <authorList>
            <person name="Wang B."/>
            <person name="Guo L."/>
            <person name="Ye K."/>
            <person name="Wang L."/>
        </authorList>
    </citation>
    <scope>NUCLEOTIDE SEQUENCE [LARGE SCALE GENOMIC DNA]</scope>
    <source>
        <strain evidence="5">W13939</strain>
    </source>
</reference>
<dbReference type="GeneID" id="55997606"/>
<dbReference type="OrthoDB" id="2578740at2759"/>
<dbReference type="Proteomes" id="UP000509510">
    <property type="component" value="Chromosome V"/>
</dbReference>
<dbReference type="InterPro" id="IPR005674">
    <property type="entry name" value="CocE/Ser_esterase"/>
</dbReference>
<dbReference type="GO" id="GO:0008239">
    <property type="term" value="F:dipeptidyl-peptidase activity"/>
    <property type="evidence" value="ECO:0007669"/>
    <property type="project" value="InterPro"/>
</dbReference>
<evidence type="ECO:0000313" key="5">
    <source>
        <dbReference type="Proteomes" id="UP000509510"/>
    </source>
</evidence>
<keyword evidence="1" id="KW-0378">Hydrolase</keyword>
<dbReference type="InterPro" id="IPR000383">
    <property type="entry name" value="Xaa-Pro-like_dom"/>
</dbReference>
<dbReference type="SUPFAM" id="SSF53474">
    <property type="entry name" value="alpha/beta-Hydrolases"/>
    <property type="match status" value="1"/>
</dbReference>
<dbReference type="SMART" id="SM00939">
    <property type="entry name" value="PepX_C"/>
    <property type="match status" value="1"/>
</dbReference>
<organism evidence="4 5">
    <name type="scientific">Talaromyces rugulosus</name>
    <name type="common">Penicillium rugulosum</name>
    <dbReference type="NCBI Taxonomy" id="121627"/>
    <lineage>
        <taxon>Eukaryota</taxon>
        <taxon>Fungi</taxon>
        <taxon>Dikarya</taxon>
        <taxon>Ascomycota</taxon>
        <taxon>Pezizomycotina</taxon>
        <taxon>Eurotiomycetes</taxon>
        <taxon>Eurotiomycetidae</taxon>
        <taxon>Eurotiales</taxon>
        <taxon>Trichocomaceae</taxon>
        <taxon>Talaromyces</taxon>
        <taxon>Talaromyces sect. Islandici</taxon>
    </lineage>
</organism>
<dbReference type="Gene3D" id="1.10.3020.20">
    <property type="match status" value="1"/>
</dbReference>
<proteinExistence type="predicted"/>
<dbReference type="InterPro" id="IPR013736">
    <property type="entry name" value="Xaa-Pro_dipept_C"/>
</dbReference>
<name>A0A7H8RA03_TALRU</name>
<evidence type="ECO:0000259" key="3">
    <source>
        <dbReference type="SMART" id="SM00939"/>
    </source>
</evidence>
<keyword evidence="5" id="KW-1185">Reference proteome</keyword>
<dbReference type="PANTHER" id="PTHR43056:SF10">
    <property type="entry name" value="COCE_NOND FAMILY, PUTATIVE (AFU_ORTHOLOGUE AFUA_7G00600)-RELATED"/>
    <property type="match status" value="1"/>
</dbReference>
<sequence length="519" mass="58522">MLVRLEQYSTLSLSPGFQNLDRVPWRAGIPRDWTSDLEKFEALDPAEWCPRGYAIVNVDSRGVFDSEGDMFMFGTQEGRDGYDAIECIASKPWCNGSVGFAGNSYLAAAQWFIAAERPPHLKAIAPWEGIADYYRELLGRGGIPNDAFVDYRGSGYCGKNRQEDSGAMIRQYPLWNKYWEDKSAKFAQIDVPIYAVASFSTMLHTEGTIRGFLFSSSKDKWLRIHHTQEWYDLYQKWANDDLQKFFDRYLYGKANDWELTPKVRHSLLGFNRECILNRPEPAYPPSYVAHRTFFLDSQTGTLNEGDTPGKLSSISYVSDSWDDDGAHFVHKFSSYTELIGYSQVKLYMSCTETDDLDVYVICRKLDASGQPLMQLNIPLEALPGVTTAEDVPCLNIFKYLGPNGRLRASHRELGADPTLNKEQSAMLAPAVTWHPHNQEDKIPPGEIVCLDIPLWPSGIIFEAGESIRLEIKGHEVTLPEFPALDRVPRNLNRGKHVIHTGPDHPSSIVLSLASGNSTT</sequence>
<dbReference type="InterPro" id="IPR008979">
    <property type="entry name" value="Galactose-bd-like_sf"/>
</dbReference>
<evidence type="ECO:0000256" key="1">
    <source>
        <dbReference type="ARBA" id="ARBA00022801"/>
    </source>
</evidence>
<dbReference type="EMBL" id="CP055902">
    <property type="protein sequence ID" value="QKX62957.1"/>
    <property type="molecule type" value="Genomic_DNA"/>
</dbReference>
<dbReference type="Gene3D" id="3.40.50.1820">
    <property type="entry name" value="alpha/beta hydrolase"/>
    <property type="match status" value="1"/>
</dbReference>
<evidence type="ECO:0000313" key="4">
    <source>
        <dbReference type="EMBL" id="QKX62957.1"/>
    </source>
</evidence>
<dbReference type="AlphaFoldDB" id="A0A7H8RA03"/>
<feature type="domain" description="Xaa-Pro dipeptidyl-peptidase C-terminal" evidence="3">
    <location>
        <begin position="243"/>
        <end position="509"/>
    </location>
</feature>
<evidence type="ECO:0000256" key="2">
    <source>
        <dbReference type="SAM" id="MobiDB-lite"/>
    </source>
</evidence>
<accession>A0A7H8RA03</accession>
<dbReference type="SUPFAM" id="SSF49785">
    <property type="entry name" value="Galactose-binding domain-like"/>
    <property type="match status" value="1"/>
</dbReference>
<gene>
    <name evidence="4" type="ORF">TRUGW13939_10125</name>
</gene>